<evidence type="ECO:0000256" key="12">
    <source>
        <dbReference type="ARBA" id="ARBA00023136"/>
    </source>
</evidence>
<dbReference type="Gene3D" id="3.40.50.80">
    <property type="entry name" value="Nucleotide-binding domain of ferredoxin-NADP reductase (FNR) module"/>
    <property type="match status" value="1"/>
</dbReference>
<dbReference type="GO" id="GO:0016020">
    <property type="term" value="C:membrane"/>
    <property type="evidence" value="ECO:0007669"/>
    <property type="project" value="UniProtKB-SubCell"/>
</dbReference>
<evidence type="ECO:0000256" key="9">
    <source>
        <dbReference type="ARBA" id="ARBA00023002"/>
    </source>
</evidence>
<dbReference type="Proteomes" id="UP000068447">
    <property type="component" value="Chromosome"/>
</dbReference>
<dbReference type="STRING" id="1526571.AT746_09415"/>
<dbReference type="Gene3D" id="2.40.30.10">
    <property type="entry name" value="Translation factors"/>
    <property type="match status" value="1"/>
</dbReference>
<dbReference type="CDD" id="cd06198">
    <property type="entry name" value="FNR_like_3"/>
    <property type="match status" value="1"/>
</dbReference>
<dbReference type="Pfam" id="PF00175">
    <property type="entry name" value="NAD_binding_1"/>
    <property type="match status" value="1"/>
</dbReference>
<dbReference type="Pfam" id="PF08022">
    <property type="entry name" value="FAD_binding_8"/>
    <property type="match status" value="1"/>
</dbReference>
<keyword evidence="4 13" id="KW-0812">Transmembrane</keyword>
<feature type="transmembrane region" description="Helical" evidence="13">
    <location>
        <begin position="128"/>
        <end position="149"/>
    </location>
</feature>
<evidence type="ECO:0000256" key="4">
    <source>
        <dbReference type="ARBA" id="ARBA00022692"/>
    </source>
</evidence>
<keyword evidence="7" id="KW-0274">FAD</keyword>
<feature type="domain" description="FAD-binding FR-type" evidence="14">
    <location>
        <begin position="211"/>
        <end position="313"/>
    </location>
</feature>
<keyword evidence="12 13" id="KW-0472">Membrane</keyword>
<evidence type="ECO:0000256" key="13">
    <source>
        <dbReference type="SAM" id="Phobius"/>
    </source>
</evidence>
<dbReference type="PRINTS" id="PR00409">
    <property type="entry name" value="PHDIOXRDTASE"/>
</dbReference>
<evidence type="ECO:0000256" key="1">
    <source>
        <dbReference type="ARBA" id="ARBA00001974"/>
    </source>
</evidence>
<dbReference type="PANTHER" id="PTHR47354:SF8">
    <property type="entry name" value="1,2-PHENYLACETYL-COA EPOXIDASE, SUBUNIT E"/>
    <property type="match status" value="1"/>
</dbReference>
<dbReference type="InterPro" id="IPR017938">
    <property type="entry name" value="Riboflavin_synthase-like_b-brl"/>
</dbReference>
<dbReference type="EMBL" id="CP013650">
    <property type="protein sequence ID" value="ALS98455.1"/>
    <property type="molecule type" value="Genomic_DNA"/>
</dbReference>
<dbReference type="InterPro" id="IPR039261">
    <property type="entry name" value="FNR_nucleotide-bd"/>
</dbReference>
<comment type="cofactor">
    <cofactor evidence="1">
        <name>FAD</name>
        <dbReference type="ChEBI" id="CHEBI:57692"/>
    </cofactor>
</comment>
<keyword evidence="8 13" id="KW-1133">Transmembrane helix</keyword>
<dbReference type="InterPro" id="IPR050415">
    <property type="entry name" value="MRET"/>
</dbReference>
<dbReference type="SUPFAM" id="SSF63380">
    <property type="entry name" value="Riboflavin synthase domain-like"/>
    <property type="match status" value="1"/>
</dbReference>
<protein>
    <recommendedName>
        <fullName evidence="14">FAD-binding FR-type domain-containing protein</fullName>
    </recommendedName>
</protein>
<keyword evidence="5" id="KW-0001">2Fe-2S</keyword>
<feature type="transmembrane region" description="Helical" evidence="13">
    <location>
        <begin position="158"/>
        <end position="176"/>
    </location>
</feature>
<dbReference type="GO" id="GO:0046872">
    <property type="term" value="F:metal ion binding"/>
    <property type="evidence" value="ECO:0007669"/>
    <property type="project" value="UniProtKB-KW"/>
</dbReference>
<dbReference type="SUPFAM" id="SSF52343">
    <property type="entry name" value="Ferredoxin reductase-like, C-terminal NADP-linked domain"/>
    <property type="match status" value="1"/>
</dbReference>
<evidence type="ECO:0000259" key="14">
    <source>
        <dbReference type="PROSITE" id="PS51384"/>
    </source>
</evidence>
<dbReference type="InterPro" id="IPR013112">
    <property type="entry name" value="FAD-bd_8"/>
</dbReference>
<dbReference type="PROSITE" id="PS51384">
    <property type="entry name" value="FAD_FR"/>
    <property type="match status" value="1"/>
</dbReference>
<feature type="transmembrane region" description="Helical" evidence="13">
    <location>
        <begin position="15"/>
        <end position="34"/>
    </location>
</feature>
<keyword evidence="6" id="KW-0479">Metal-binding</keyword>
<dbReference type="RefSeq" id="WP_062479638.1">
    <property type="nucleotide sequence ID" value="NZ_CP013650.1"/>
</dbReference>
<comment type="subcellular location">
    <subcellularLocation>
        <location evidence="2">Membrane</location>
        <topology evidence="2">Multi-pass membrane protein</topology>
    </subcellularLocation>
</comment>
<evidence type="ECO:0000256" key="3">
    <source>
        <dbReference type="ARBA" id="ARBA00022630"/>
    </source>
</evidence>
<dbReference type="PANTHER" id="PTHR47354">
    <property type="entry name" value="NADH OXIDOREDUCTASE HCR"/>
    <property type="match status" value="1"/>
</dbReference>
<accession>A0A0U2ZHK8</accession>
<keyword evidence="9" id="KW-0560">Oxidoreductase</keyword>
<evidence type="ECO:0000256" key="6">
    <source>
        <dbReference type="ARBA" id="ARBA00022723"/>
    </source>
</evidence>
<evidence type="ECO:0000256" key="7">
    <source>
        <dbReference type="ARBA" id="ARBA00022827"/>
    </source>
</evidence>
<evidence type="ECO:0000256" key="8">
    <source>
        <dbReference type="ARBA" id="ARBA00022989"/>
    </source>
</evidence>
<dbReference type="InterPro" id="IPR017927">
    <property type="entry name" value="FAD-bd_FR_type"/>
</dbReference>
<keyword evidence="10" id="KW-0408">Iron</keyword>
<keyword evidence="3" id="KW-0285">Flavoprotein</keyword>
<name>A0A0U2ZHK8_9ALTE</name>
<proteinExistence type="predicted"/>
<evidence type="ECO:0000313" key="16">
    <source>
        <dbReference type="Proteomes" id="UP000068447"/>
    </source>
</evidence>
<dbReference type="InterPro" id="IPR013130">
    <property type="entry name" value="Fe3_Rdtase_TM_dom"/>
</dbReference>
<dbReference type="OrthoDB" id="9796486at2"/>
<evidence type="ECO:0000256" key="10">
    <source>
        <dbReference type="ARBA" id="ARBA00023004"/>
    </source>
</evidence>
<organism evidence="15 16">
    <name type="scientific">Lacimicrobium alkaliphilum</name>
    <dbReference type="NCBI Taxonomy" id="1526571"/>
    <lineage>
        <taxon>Bacteria</taxon>
        <taxon>Pseudomonadati</taxon>
        <taxon>Pseudomonadota</taxon>
        <taxon>Gammaproteobacteria</taxon>
        <taxon>Alteromonadales</taxon>
        <taxon>Alteromonadaceae</taxon>
        <taxon>Lacimicrobium</taxon>
    </lineage>
</organism>
<evidence type="ECO:0000313" key="15">
    <source>
        <dbReference type="EMBL" id="ALS98455.1"/>
    </source>
</evidence>
<gene>
    <name evidence="15" type="ORF">AT746_09415</name>
</gene>
<feature type="transmembrane region" description="Helical" evidence="13">
    <location>
        <begin position="88"/>
        <end position="108"/>
    </location>
</feature>
<dbReference type="GO" id="GO:0051537">
    <property type="term" value="F:2 iron, 2 sulfur cluster binding"/>
    <property type="evidence" value="ECO:0007669"/>
    <property type="project" value="UniProtKB-KW"/>
</dbReference>
<reference evidence="15 16" key="1">
    <citation type="submission" date="2015-12" db="EMBL/GenBank/DDBJ databases">
        <title>Complete genome of Lacimicrobium alkaliphilum KCTC 32984.</title>
        <authorList>
            <person name="Kim S.-G."/>
            <person name="Lee Y.-J."/>
        </authorList>
    </citation>
    <scope>NUCLEOTIDE SEQUENCE [LARGE SCALE GENOMIC DNA]</scope>
    <source>
        <strain evidence="15 16">YelD216</strain>
    </source>
</reference>
<feature type="transmembrane region" description="Helical" evidence="13">
    <location>
        <begin position="46"/>
        <end position="67"/>
    </location>
</feature>
<dbReference type="GO" id="GO:0016491">
    <property type="term" value="F:oxidoreductase activity"/>
    <property type="evidence" value="ECO:0007669"/>
    <property type="project" value="UniProtKB-KW"/>
</dbReference>
<evidence type="ECO:0000256" key="11">
    <source>
        <dbReference type="ARBA" id="ARBA00023014"/>
    </source>
</evidence>
<feature type="transmembrane region" description="Helical" evidence="13">
    <location>
        <begin position="188"/>
        <end position="207"/>
    </location>
</feature>
<evidence type="ECO:0000256" key="5">
    <source>
        <dbReference type="ARBA" id="ARBA00022714"/>
    </source>
</evidence>
<evidence type="ECO:0000256" key="2">
    <source>
        <dbReference type="ARBA" id="ARBA00004141"/>
    </source>
</evidence>
<keyword evidence="11" id="KW-0411">Iron-sulfur</keyword>
<sequence>MNIKAAPVVLSQSKIITFTLAILPGLLALLFITASDFSSAGALLNLLGRLTGIWGMALLLVAAILCCRVPGFDQPFGGLTKLWKLHHLLGAIGFLMILTHPLLLAFAAAEISLNAAVNTLFSSQRPVLWGWVALIALMIFMAPTFAFFGKPDYQRWKWMHNLSGVTVVFALVHTLMLSRTLPGHWGDIVWGLLALMALGAIGYRWIFSRWRGRLPYKVTEITHPANNVVELTLQPQRAHLKYQPGQFVYFTPFCRELESGNNEEHPYTLSSSPCEPTLRMAIKALGDGSRALQNLAINTEVSVEGPYGRFFDPKASPDQSELWIAGGIGITPFLARLRHHARLSQDVNIHLIYCVQDEARLVFGDELQKLSDSISGLSFTPHFFYQQGPLTSCFIKQHCPDFSHREAYICGPVPLIDSSRRILTDAGVPLNRITTEEFVLL</sequence>
<dbReference type="KEGG" id="lal:AT746_09415"/>
<dbReference type="AlphaFoldDB" id="A0A0U2ZHK8"/>
<keyword evidence="16" id="KW-1185">Reference proteome</keyword>
<dbReference type="Pfam" id="PF01794">
    <property type="entry name" value="Ferric_reduct"/>
    <property type="match status" value="1"/>
</dbReference>
<dbReference type="InterPro" id="IPR001433">
    <property type="entry name" value="OxRdtase_FAD/NAD-bd"/>
</dbReference>
<dbReference type="GO" id="GO:0050660">
    <property type="term" value="F:flavin adenine dinucleotide binding"/>
    <property type="evidence" value="ECO:0007669"/>
    <property type="project" value="TreeGrafter"/>
</dbReference>